<evidence type="ECO:0000313" key="2">
    <source>
        <dbReference type="Proteomes" id="UP000029448"/>
    </source>
</evidence>
<name>A0A094ZHT1_9PROT</name>
<evidence type="ECO:0000313" key="1">
    <source>
        <dbReference type="EMBL" id="KGB22081.1"/>
    </source>
</evidence>
<keyword evidence="2" id="KW-1185">Reference proteome</keyword>
<dbReference type="EMBL" id="JOKM01000088">
    <property type="protein sequence ID" value="KGB22081.1"/>
    <property type="molecule type" value="Genomic_DNA"/>
</dbReference>
<organism evidence="1 2">
    <name type="scientific">Acetobacter tropicalis</name>
    <dbReference type="NCBI Taxonomy" id="104102"/>
    <lineage>
        <taxon>Bacteria</taxon>
        <taxon>Pseudomonadati</taxon>
        <taxon>Pseudomonadota</taxon>
        <taxon>Alphaproteobacteria</taxon>
        <taxon>Acetobacterales</taxon>
        <taxon>Acetobacteraceae</taxon>
        <taxon>Acetobacter</taxon>
    </lineage>
</organism>
<sequence length="40" mass="4488">MFAPWSILLSKIDFNPALQDISLLTTGSSRNGCRFFLTLL</sequence>
<gene>
    <name evidence="1" type="ORF">AtDm6_2579</name>
</gene>
<proteinExistence type="predicted"/>
<accession>A0A094ZHT1</accession>
<protein>
    <submittedName>
        <fullName evidence="1">Uncharacterized protein</fullName>
    </submittedName>
</protein>
<reference evidence="1 2" key="1">
    <citation type="submission" date="2014-06" db="EMBL/GenBank/DDBJ databases">
        <title>Functional and comparative genomic analyses of the Drosophila gut microbiota identify candidate symbiosis factors.</title>
        <authorList>
            <person name="Newell P.D."/>
            <person name="Chaston J.M."/>
            <person name="Douglas A.E."/>
        </authorList>
    </citation>
    <scope>NUCLEOTIDE SEQUENCE [LARGE SCALE GENOMIC DNA]</scope>
    <source>
        <strain evidence="1 2">DmCS_006</strain>
    </source>
</reference>
<comment type="caution">
    <text evidence="1">The sequence shown here is derived from an EMBL/GenBank/DDBJ whole genome shotgun (WGS) entry which is preliminary data.</text>
</comment>
<dbReference type="Proteomes" id="UP000029448">
    <property type="component" value="Unassembled WGS sequence"/>
</dbReference>
<dbReference type="AlphaFoldDB" id="A0A094ZHT1"/>